<dbReference type="eggNOG" id="KOG0157">
    <property type="taxonomic scope" value="Eukaryota"/>
</dbReference>
<dbReference type="OrthoDB" id="1470350at2759"/>
<dbReference type="KEGG" id="cqu:CpipJ_CPIJ001810"/>
<dbReference type="STRING" id="7176.B0W450"/>
<dbReference type="InterPro" id="IPR050196">
    <property type="entry name" value="Cytochrome_P450_Monoox"/>
</dbReference>
<dbReference type="InterPro" id="IPR002401">
    <property type="entry name" value="Cyt_P450_E_grp-I"/>
</dbReference>
<gene>
    <name evidence="9" type="primary">6032968</name>
    <name evidence="8" type="ORF">CpipJ_CPIJ001810</name>
</gene>
<proteinExistence type="inferred from homology"/>
<dbReference type="PANTHER" id="PTHR24291">
    <property type="entry name" value="CYTOCHROME P450 FAMILY 4"/>
    <property type="match status" value="1"/>
</dbReference>
<keyword evidence="7" id="KW-0503">Monooxygenase</keyword>
<dbReference type="Pfam" id="PF00067">
    <property type="entry name" value="p450"/>
    <property type="match status" value="1"/>
</dbReference>
<evidence type="ECO:0000313" key="8">
    <source>
        <dbReference type="EMBL" id="EDS32643.1"/>
    </source>
</evidence>
<accession>B0W450</accession>
<dbReference type="PANTHER" id="PTHR24291:SF209">
    <property type="entry name" value="CYTOCHROME P450-LIKE PROTEIN"/>
    <property type="match status" value="1"/>
</dbReference>
<evidence type="ECO:0000313" key="10">
    <source>
        <dbReference type="Proteomes" id="UP000002320"/>
    </source>
</evidence>
<keyword evidence="10" id="KW-1185">Reference proteome</keyword>
<dbReference type="EMBL" id="DS231834">
    <property type="protein sequence ID" value="EDS32643.1"/>
    <property type="molecule type" value="Genomic_DNA"/>
</dbReference>
<dbReference type="Proteomes" id="UP000002320">
    <property type="component" value="Unassembled WGS sequence"/>
</dbReference>
<evidence type="ECO:0000256" key="5">
    <source>
        <dbReference type="ARBA" id="ARBA00023002"/>
    </source>
</evidence>
<name>B0W450_CULQU</name>
<evidence type="ECO:0000256" key="4">
    <source>
        <dbReference type="ARBA" id="ARBA00022723"/>
    </source>
</evidence>
<evidence type="ECO:0000256" key="3">
    <source>
        <dbReference type="ARBA" id="ARBA00022617"/>
    </source>
</evidence>
<keyword evidence="6" id="KW-0408">Iron</keyword>
<dbReference type="InParanoid" id="B0W450"/>
<evidence type="ECO:0000256" key="6">
    <source>
        <dbReference type="ARBA" id="ARBA00023004"/>
    </source>
</evidence>
<dbReference type="PRINTS" id="PR00385">
    <property type="entry name" value="P450"/>
</dbReference>
<organism>
    <name type="scientific">Culex quinquefasciatus</name>
    <name type="common">Southern house mosquito</name>
    <name type="synonym">Culex pungens</name>
    <dbReference type="NCBI Taxonomy" id="7176"/>
    <lineage>
        <taxon>Eukaryota</taxon>
        <taxon>Metazoa</taxon>
        <taxon>Ecdysozoa</taxon>
        <taxon>Arthropoda</taxon>
        <taxon>Hexapoda</taxon>
        <taxon>Insecta</taxon>
        <taxon>Pterygota</taxon>
        <taxon>Neoptera</taxon>
        <taxon>Endopterygota</taxon>
        <taxon>Diptera</taxon>
        <taxon>Nematocera</taxon>
        <taxon>Culicoidea</taxon>
        <taxon>Culicidae</taxon>
        <taxon>Culicinae</taxon>
        <taxon>Culicini</taxon>
        <taxon>Culex</taxon>
        <taxon>Culex</taxon>
    </lineage>
</organism>
<evidence type="ECO:0000313" key="9">
    <source>
        <dbReference type="EnsemblMetazoa" id="CPIJ001810-PA"/>
    </source>
</evidence>
<protein>
    <submittedName>
        <fullName evidence="8">Cytochrome P450</fullName>
    </submittedName>
</protein>
<dbReference type="InterPro" id="IPR036396">
    <property type="entry name" value="Cyt_P450_sf"/>
</dbReference>
<dbReference type="PRINTS" id="PR00463">
    <property type="entry name" value="EP450I"/>
</dbReference>
<evidence type="ECO:0000256" key="1">
    <source>
        <dbReference type="ARBA" id="ARBA00001971"/>
    </source>
</evidence>
<dbReference type="GO" id="GO:0004497">
    <property type="term" value="F:monooxygenase activity"/>
    <property type="evidence" value="ECO:0007669"/>
    <property type="project" value="UniProtKB-KW"/>
</dbReference>
<dbReference type="VEuPathDB" id="VectorBase:CQUJHB005250"/>
<reference evidence="9" key="2">
    <citation type="submission" date="2020-05" db="UniProtKB">
        <authorList>
            <consortium name="EnsemblMetazoa"/>
        </authorList>
    </citation>
    <scope>IDENTIFICATION</scope>
    <source>
        <strain evidence="9">JHB</strain>
    </source>
</reference>
<dbReference type="GO" id="GO:0020037">
    <property type="term" value="F:heme binding"/>
    <property type="evidence" value="ECO:0007669"/>
    <property type="project" value="InterPro"/>
</dbReference>
<dbReference type="Gene3D" id="1.10.630.10">
    <property type="entry name" value="Cytochrome P450"/>
    <property type="match status" value="1"/>
</dbReference>
<dbReference type="HOGENOM" id="CLU_001570_5_1_1"/>
<comment type="cofactor">
    <cofactor evidence="1">
        <name>heme</name>
        <dbReference type="ChEBI" id="CHEBI:30413"/>
    </cofactor>
</comment>
<dbReference type="GO" id="GO:0005506">
    <property type="term" value="F:iron ion binding"/>
    <property type="evidence" value="ECO:0007669"/>
    <property type="project" value="InterPro"/>
</dbReference>
<comment type="similarity">
    <text evidence="2">Belongs to the cytochrome P450 family.</text>
</comment>
<dbReference type="AlphaFoldDB" id="B0W450"/>
<dbReference type="VEuPathDB" id="VectorBase:CPIJ001810"/>
<sequence>MSVKAMSCQIFYVIDERTRRYPEIHRIWTGTRAEVRISKAEYVEAVIGGNKHIEKSEGYKFLGDWLGEGLLTSKGERWFKHRKLITPTFHFNILDGFCDVFAENGAVLADRLKPFADTGAPVDVFPFITKAALDIICETAMRSEGKCPDRRLSELFLDRLVRPWLHNNYLFKRSEYGRKHQKAIDIVHGYTKKVIRDRKELLRRQRESNGEGIPAKPEDTGLGVKKRLAFLDLLLQGNEKSNQLSDDDVREEVDTFMFEGHDTTTAGMSWALFLLGLAPDVQKRVHQEIDSIFAGSDRPATMADLAEMKLLERCLKETLRLYPSVSFFGRTLSEDITLGGYHVPAGTLLGVHAYHVHRDER</sequence>
<keyword evidence="3" id="KW-0349">Heme</keyword>
<dbReference type="InterPro" id="IPR001128">
    <property type="entry name" value="Cyt_P450"/>
</dbReference>
<dbReference type="OMA" id="CDVFAEN"/>
<dbReference type="GO" id="GO:0016705">
    <property type="term" value="F:oxidoreductase activity, acting on paired donors, with incorporation or reduction of molecular oxygen"/>
    <property type="evidence" value="ECO:0007669"/>
    <property type="project" value="InterPro"/>
</dbReference>
<evidence type="ECO:0000256" key="7">
    <source>
        <dbReference type="ARBA" id="ARBA00023033"/>
    </source>
</evidence>
<keyword evidence="4" id="KW-0479">Metal-binding</keyword>
<evidence type="ECO:0000256" key="2">
    <source>
        <dbReference type="ARBA" id="ARBA00010617"/>
    </source>
</evidence>
<dbReference type="SUPFAM" id="SSF48264">
    <property type="entry name" value="Cytochrome P450"/>
    <property type="match status" value="1"/>
</dbReference>
<keyword evidence="5" id="KW-0560">Oxidoreductase</keyword>
<dbReference type="EnsemblMetazoa" id="CPIJ001810-RA">
    <property type="protein sequence ID" value="CPIJ001810-PA"/>
    <property type="gene ID" value="CPIJ001810"/>
</dbReference>
<reference evidence="8" key="1">
    <citation type="submission" date="2007-03" db="EMBL/GenBank/DDBJ databases">
        <title>Annotation of Culex pipiens quinquefasciatus.</title>
        <authorList>
            <consortium name="The Broad Institute Genome Sequencing Platform"/>
            <person name="Atkinson P.W."/>
            <person name="Hemingway J."/>
            <person name="Christensen B.M."/>
            <person name="Higgs S."/>
            <person name="Kodira C."/>
            <person name="Hannick L."/>
            <person name="Megy K."/>
            <person name="O'Leary S."/>
            <person name="Pearson M."/>
            <person name="Haas B.J."/>
            <person name="Mauceli E."/>
            <person name="Wortman J.R."/>
            <person name="Lee N.H."/>
            <person name="Guigo R."/>
            <person name="Stanke M."/>
            <person name="Alvarado L."/>
            <person name="Amedeo P."/>
            <person name="Antoine C.H."/>
            <person name="Arensburger P."/>
            <person name="Bidwell S.L."/>
            <person name="Crawford M."/>
            <person name="Camaro F."/>
            <person name="Devon K."/>
            <person name="Engels R."/>
            <person name="Hammond M."/>
            <person name="Howarth C."/>
            <person name="Koehrsen M."/>
            <person name="Lawson D."/>
            <person name="Montgomery P."/>
            <person name="Nene V."/>
            <person name="Nusbaum C."/>
            <person name="Puiu D."/>
            <person name="Romero-Severson J."/>
            <person name="Severson D.W."/>
            <person name="Shumway M."/>
            <person name="Sisk P."/>
            <person name="Stolte C."/>
            <person name="Zeng Q."/>
            <person name="Eisenstadt E."/>
            <person name="Fraser-Liggett C."/>
            <person name="Strausberg R."/>
            <person name="Galagan J."/>
            <person name="Birren B."/>
            <person name="Collins F.H."/>
        </authorList>
    </citation>
    <scope>NUCLEOTIDE SEQUENCE [LARGE SCALE GENOMIC DNA]</scope>
    <source>
        <strain evidence="8">JHB</strain>
    </source>
</reference>